<dbReference type="AlphaFoldDB" id="A0A4Y2J7T0"/>
<proteinExistence type="predicted"/>
<evidence type="ECO:0000313" key="1">
    <source>
        <dbReference type="EMBL" id="GBM86303.1"/>
    </source>
</evidence>
<reference evidence="1 2" key="1">
    <citation type="journal article" date="2019" name="Sci. Rep.">
        <title>Orb-weaving spider Araneus ventricosus genome elucidates the spidroin gene catalogue.</title>
        <authorList>
            <person name="Kono N."/>
            <person name="Nakamura H."/>
            <person name="Ohtoshi R."/>
            <person name="Moran D.A.P."/>
            <person name="Shinohara A."/>
            <person name="Yoshida Y."/>
            <person name="Fujiwara M."/>
            <person name="Mori M."/>
            <person name="Tomita M."/>
            <person name="Arakawa K."/>
        </authorList>
    </citation>
    <scope>NUCLEOTIDE SEQUENCE [LARGE SCALE GENOMIC DNA]</scope>
</reference>
<organism evidence="1 2">
    <name type="scientific">Araneus ventricosus</name>
    <name type="common">Orbweaver spider</name>
    <name type="synonym">Epeira ventricosa</name>
    <dbReference type="NCBI Taxonomy" id="182803"/>
    <lineage>
        <taxon>Eukaryota</taxon>
        <taxon>Metazoa</taxon>
        <taxon>Ecdysozoa</taxon>
        <taxon>Arthropoda</taxon>
        <taxon>Chelicerata</taxon>
        <taxon>Arachnida</taxon>
        <taxon>Araneae</taxon>
        <taxon>Araneomorphae</taxon>
        <taxon>Entelegynae</taxon>
        <taxon>Araneoidea</taxon>
        <taxon>Araneidae</taxon>
        <taxon>Araneus</taxon>
    </lineage>
</organism>
<name>A0A4Y2J7T0_ARAVE</name>
<accession>A0A4Y2J7T0</accession>
<gene>
    <name evidence="1" type="ORF">AVEN_207994_1</name>
</gene>
<protein>
    <submittedName>
        <fullName evidence="1">Uncharacterized protein</fullName>
    </submittedName>
</protein>
<keyword evidence="2" id="KW-1185">Reference proteome</keyword>
<dbReference type="Proteomes" id="UP000499080">
    <property type="component" value="Unassembled WGS sequence"/>
</dbReference>
<comment type="caution">
    <text evidence="1">The sequence shown here is derived from an EMBL/GenBank/DDBJ whole genome shotgun (WGS) entry which is preliminary data.</text>
</comment>
<evidence type="ECO:0000313" key="2">
    <source>
        <dbReference type="Proteomes" id="UP000499080"/>
    </source>
</evidence>
<sequence length="125" mass="15116">MDFGIRSRHQPHLLQLNKRLLLDSDIRHFTFNQYVIQSRQDPFWSMETPHMDFGIRSRHQPHLLQLNKRLLDSDIRHFTFNQDVTQSRQDPFWSMDIFSHHCLKSTLFQISVLQCRKKEIVTEPS</sequence>
<dbReference type="EMBL" id="BGPR01003300">
    <property type="protein sequence ID" value="GBM86303.1"/>
    <property type="molecule type" value="Genomic_DNA"/>
</dbReference>